<evidence type="ECO:0000313" key="2">
    <source>
        <dbReference type="EMBL" id="CAD7411854.1"/>
    </source>
</evidence>
<feature type="region of interest" description="Disordered" evidence="1">
    <location>
        <begin position="43"/>
        <end position="102"/>
    </location>
</feature>
<dbReference type="AlphaFoldDB" id="A0A7R9H8L8"/>
<proteinExistence type="predicted"/>
<sequence length="403" mass="43775">MIPSEDWGISKSQINSVVGDNARNITLAPQQAKYWFLDPKLAFSSPQSSKEAKSQLEAKLSEEEEEEEPPAELSRVETASGPMASTGQNKTLTDGYGPDKPRHWQVVPVQTGQDVDRWLRSRQAKSIYEKYRQIIGACTRLSSANRPLCGIDTLSSRQPIYFLARNIVMKAHGSGQHRGVASVGTEDSDTSSENLTPAKNLTPLLQDSAAVPRVSAKPLLSTLDGGAVDCSPYHNTSSDSHLSGVTPFLSTDNNLALPCDCEISESGDSYHTCCSSDNTDVTSPLSRTKNFKRPNSLHGGIKRKRSLATVSSSGLTQEVVLMDISGNLLDTPVKRKDDRPSPGITSPLKGVLKVRSEEDKPMFSTPISTQSRRKELPIVKTTRFELPCSTNIGTTVDEALVSS</sequence>
<reference evidence="2" key="1">
    <citation type="submission" date="2020-11" db="EMBL/GenBank/DDBJ databases">
        <authorList>
            <person name="Tran Van P."/>
        </authorList>
    </citation>
    <scope>NUCLEOTIDE SEQUENCE</scope>
</reference>
<gene>
    <name evidence="2" type="ORF">TCEB3V08_LOCUS11124</name>
</gene>
<name>A0A7R9H8L8_TIMCR</name>
<protein>
    <submittedName>
        <fullName evidence="2">Uncharacterized protein</fullName>
    </submittedName>
</protein>
<organism evidence="2">
    <name type="scientific">Timema cristinae</name>
    <name type="common">Walking stick</name>
    <dbReference type="NCBI Taxonomy" id="61476"/>
    <lineage>
        <taxon>Eukaryota</taxon>
        <taxon>Metazoa</taxon>
        <taxon>Ecdysozoa</taxon>
        <taxon>Arthropoda</taxon>
        <taxon>Hexapoda</taxon>
        <taxon>Insecta</taxon>
        <taxon>Pterygota</taxon>
        <taxon>Neoptera</taxon>
        <taxon>Polyneoptera</taxon>
        <taxon>Phasmatodea</taxon>
        <taxon>Timematodea</taxon>
        <taxon>Timematoidea</taxon>
        <taxon>Timematidae</taxon>
        <taxon>Timema</taxon>
    </lineage>
</organism>
<evidence type="ECO:0000256" key="1">
    <source>
        <dbReference type="SAM" id="MobiDB-lite"/>
    </source>
</evidence>
<feature type="region of interest" description="Disordered" evidence="1">
    <location>
        <begin position="277"/>
        <end position="298"/>
    </location>
</feature>
<feature type="compositionally biased region" description="Basic and acidic residues" evidence="1">
    <location>
        <begin position="50"/>
        <end position="61"/>
    </location>
</feature>
<dbReference type="EMBL" id="OC322470">
    <property type="protein sequence ID" value="CAD7411854.1"/>
    <property type="molecule type" value="Genomic_DNA"/>
</dbReference>
<feature type="compositionally biased region" description="Polar residues" evidence="1">
    <location>
        <begin position="277"/>
        <end position="288"/>
    </location>
</feature>
<feature type="compositionally biased region" description="Polar residues" evidence="1">
    <location>
        <begin position="83"/>
        <end position="92"/>
    </location>
</feature>
<accession>A0A7R9H8L8</accession>
<feature type="region of interest" description="Disordered" evidence="1">
    <location>
        <begin position="174"/>
        <end position="194"/>
    </location>
</feature>